<organism evidence="3 4">
    <name type="scientific">Streptomyces finlayi</name>
    <dbReference type="NCBI Taxonomy" id="67296"/>
    <lineage>
        <taxon>Bacteria</taxon>
        <taxon>Bacillati</taxon>
        <taxon>Actinomycetota</taxon>
        <taxon>Actinomycetes</taxon>
        <taxon>Kitasatosporales</taxon>
        <taxon>Streptomycetaceae</taxon>
        <taxon>Streptomyces</taxon>
    </lineage>
</organism>
<dbReference type="Proteomes" id="UP000638353">
    <property type="component" value="Unassembled WGS sequence"/>
</dbReference>
<gene>
    <name evidence="3" type="ORF">GCM10010334_62910</name>
</gene>
<comment type="caution">
    <text evidence="3">The sequence shown here is derived from an EMBL/GenBank/DDBJ whole genome shotgun (WGS) entry which is preliminary data.</text>
</comment>
<sequence>MHHPARRPSGATGTGAAVPPRADIEARLTVELATVVAGARRRAVRDGDRQIDTAHLLHSLLETDPEVRAAFEGADQLARVLGYLVQRSIGYGLRWQARAEGAPLATPVTGWSPAAVRAMEAALARAAAREDVRAGGTDLLAALAADPEYRAVEVLRHAGVDPEGLAGRLCVGSRSA</sequence>
<feature type="domain" description="Clp R" evidence="2">
    <location>
        <begin position="27"/>
        <end position="157"/>
    </location>
</feature>
<evidence type="ECO:0000259" key="2">
    <source>
        <dbReference type="Pfam" id="PF02861"/>
    </source>
</evidence>
<dbReference type="Gene3D" id="1.10.1780.10">
    <property type="entry name" value="Clp, N-terminal domain"/>
    <property type="match status" value="1"/>
</dbReference>
<proteinExistence type="predicted"/>
<dbReference type="Pfam" id="PF02861">
    <property type="entry name" value="Clp_N"/>
    <property type="match status" value="1"/>
</dbReference>
<evidence type="ECO:0000313" key="3">
    <source>
        <dbReference type="EMBL" id="GHD09020.1"/>
    </source>
</evidence>
<dbReference type="SUPFAM" id="SSF81923">
    <property type="entry name" value="Double Clp-N motif"/>
    <property type="match status" value="1"/>
</dbReference>
<name>A0A919CD42_9ACTN</name>
<reference evidence="3" key="2">
    <citation type="submission" date="2020-09" db="EMBL/GenBank/DDBJ databases">
        <authorList>
            <person name="Sun Q."/>
            <person name="Ohkuma M."/>
        </authorList>
    </citation>
    <scope>NUCLEOTIDE SEQUENCE</scope>
    <source>
        <strain evidence="3">JCM 4637</strain>
    </source>
</reference>
<dbReference type="InterPro" id="IPR036628">
    <property type="entry name" value="Clp_N_dom_sf"/>
</dbReference>
<feature type="region of interest" description="Disordered" evidence="1">
    <location>
        <begin position="1"/>
        <end position="20"/>
    </location>
</feature>
<protein>
    <submittedName>
        <fullName evidence="3">Peptidase</fullName>
    </submittedName>
</protein>
<reference evidence="3" key="1">
    <citation type="journal article" date="2014" name="Int. J. Syst. Evol. Microbiol.">
        <title>Complete genome sequence of Corynebacterium casei LMG S-19264T (=DSM 44701T), isolated from a smear-ripened cheese.</title>
        <authorList>
            <consortium name="US DOE Joint Genome Institute (JGI-PGF)"/>
            <person name="Walter F."/>
            <person name="Albersmeier A."/>
            <person name="Kalinowski J."/>
            <person name="Ruckert C."/>
        </authorList>
    </citation>
    <scope>NUCLEOTIDE SEQUENCE</scope>
    <source>
        <strain evidence="3">JCM 4637</strain>
    </source>
</reference>
<dbReference type="EMBL" id="BMVC01000015">
    <property type="protein sequence ID" value="GHD09020.1"/>
    <property type="molecule type" value="Genomic_DNA"/>
</dbReference>
<dbReference type="AlphaFoldDB" id="A0A919CD42"/>
<accession>A0A919CD42</accession>
<evidence type="ECO:0000313" key="4">
    <source>
        <dbReference type="Proteomes" id="UP000638353"/>
    </source>
</evidence>
<dbReference type="InterPro" id="IPR004176">
    <property type="entry name" value="Clp_R_N"/>
</dbReference>
<evidence type="ECO:0000256" key="1">
    <source>
        <dbReference type="SAM" id="MobiDB-lite"/>
    </source>
</evidence>